<organism evidence="2 3">
    <name type="scientific">Vitreoscilla massiliensis</name>
    <dbReference type="NCBI Taxonomy" id="1689272"/>
    <lineage>
        <taxon>Bacteria</taxon>
        <taxon>Pseudomonadati</taxon>
        <taxon>Pseudomonadota</taxon>
        <taxon>Betaproteobacteria</taxon>
        <taxon>Neisseriales</taxon>
        <taxon>Neisseriaceae</taxon>
        <taxon>Vitreoscilla</taxon>
    </lineage>
</organism>
<evidence type="ECO:0000313" key="3">
    <source>
        <dbReference type="Proteomes" id="UP000832011"/>
    </source>
</evidence>
<dbReference type="Pfam" id="PF07254">
    <property type="entry name" value="Cpta_toxin"/>
    <property type="match status" value="1"/>
</dbReference>
<feature type="transmembrane region" description="Helical" evidence="1">
    <location>
        <begin position="37"/>
        <end position="53"/>
    </location>
</feature>
<dbReference type="EMBL" id="CP091511">
    <property type="protein sequence ID" value="UOO90161.1"/>
    <property type="molecule type" value="Genomic_DNA"/>
</dbReference>
<proteinExistence type="predicted"/>
<feature type="transmembrane region" description="Helical" evidence="1">
    <location>
        <begin position="12"/>
        <end position="31"/>
    </location>
</feature>
<evidence type="ECO:0008006" key="4">
    <source>
        <dbReference type="Google" id="ProtNLM"/>
    </source>
</evidence>
<dbReference type="RefSeq" id="WP_058355945.1">
    <property type="nucleotide sequence ID" value="NZ_CABKVG010000008.1"/>
</dbReference>
<protein>
    <recommendedName>
        <fullName evidence="4">Toxin CptA</fullName>
    </recommendedName>
</protein>
<keyword evidence="3" id="KW-1185">Reference proteome</keyword>
<sequence length="142" mass="16485">MYAISVKPSKSRLYLGLIWGLHLLGLAFVVAATAPPVRYVWVGLLLLSGVWAWRKWRQSAAYFLDIRADGKVMLALQAASAHEVCLQDGGFLSKWLLVMRWQDAQGQRQVTQVWRDSVPKHTFKLLYVWLRWQPQQHEVKRK</sequence>
<evidence type="ECO:0000256" key="1">
    <source>
        <dbReference type="SAM" id="Phobius"/>
    </source>
</evidence>
<keyword evidence="1" id="KW-1133">Transmembrane helix</keyword>
<keyword evidence="1" id="KW-0812">Transmembrane</keyword>
<keyword evidence="1" id="KW-0472">Membrane</keyword>
<dbReference type="Proteomes" id="UP000832011">
    <property type="component" value="Chromosome"/>
</dbReference>
<gene>
    <name evidence="2" type="ORF">LVJ82_04005</name>
</gene>
<name>A0ABY4E307_9NEIS</name>
<dbReference type="InterPro" id="IPR009883">
    <property type="entry name" value="YgfX"/>
</dbReference>
<evidence type="ECO:0000313" key="2">
    <source>
        <dbReference type="EMBL" id="UOO90161.1"/>
    </source>
</evidence>
<reference evidence="2 3" key="1">
    <citation type="journal article" date="2022" name="Res Sq">
        <title>Evolution of multicellular longitudinally dividing oral cavity symbionts (Neisseriaceae).</title>
        <authorList>
            <person name="Nyongesa S."/>
            <person name="Weber P."/>
            <person name="Bernet E."/>
            <person name="Pullido F."/>
            <person name="Nieckarz M."/>
            <person name="Delaby M."/>
            <person name="Nieves C."/>
            <person name="Viehboeck T."/>
            <person name="Krause N."/>
            <person name="Rivera-Millot A."/>
            <person name="Nakamura A."/>
            <person name="Vischer N."/>
            <person name="VanNieuwenhze M."/>
            <person name="Brun Y."/>
            <person name="Cava F."/>
            <person name="Bulgheresi S."/>
            <person name="Veyrier F."/>
        </authorList>
    </citation>
    <scope>NUCLEOTIDE SEQUENCE [LARGE SCALE GENOMIC DNA]</scope>
    <source>
        <strain evidence="2 3">SN4</strain>
    </source>
</reference>
<accession>A0ABY4E307</accession>